<comment type="caution">
    <text evidence="2">The sequence shown here is derived from an EMBL/GenBank/DDBJ whole genome shotgun (WGS) entry which is preliminary data.</text>
</comment>
<accession>A0A1A3P0B7</accession>
<evidence type="ECO:0008006" key="4">
    <source>
        <dbReference type="Google" id="ProtNLM"/>
    </source>
</evidence>
<sequence length="171" mass="17352">MTETAAPAQTADAAPPENPDAPETGPEPTLDDPAADGGESADGEPGEPQGDHGGNREARYRVRAREAEAERDALREQLASARREGIDEALAAAGLRPALFDAAGLEVDDFLGEDGRVDRAAAVEAARSAAADLGVDGTPRRPAPNPIAGTPSAHAPAGGRAAWDTAFGVKG</sequence>
<feature type="compositionally biased region" description="Low complexity" evidence="1">
    <location>
        <begin position="1"/>
        <end position="15"/>
    </location>
</feature>
<organism evidence="2 3">
    <name type="scientific">Mycobacterium asiaticum</name>
    <dbReference type="NCBI Taxonomy" id="1790"/>
    <lineage>
        <taxon>Bacteria</taxon>
        <taxon>Bacillati</taxon>
        <taxon>Actinomycetota</taxon>
        <taxon>Actinomycetes</taxon>
        <taxon>Mycobacteriales</taxon>
        <taxon>Mycobacteriaceae</taxon>
        <taxon>Mycobacterium</taxon>
    </lineage>
</organism>
<dbReference type="Proteomes" id="UP000093928">
    <property type="component" value="Unassembled WGS sequence"/>
</dbReference>
<protein>
    <recommendedName>
        <fullName evidence="4">Scaffolding protein</fullName>
    </recommendedName>
</protein>
<name>A0A1A3P0B7_MYCAS</name>
<reference evidence="2 3" key="1">
    <citation type="submission" date="2016-06" db="EMBL/GenBank/DDBJ databases">
        <authorList>
            <person name="Kjaerup R.B."/>
            <person name="Dalgaard T.S."/>
            <person name="Juul-Madsen H.R."/>
        </authorList>
    </citation>
    <scope>NUCLEOTIDE SEQUENCE [LARGE SCALE GENOMIC DNA]</scope>
    <source>
        <strain evidence="2 3">1165133.8</strain>
    </source>
</reference>
<dbReference type="EMBL" id="LZLS01000091">
    <property type="protein sequence ID" value="OBK27698.1"/>
    <property type="molecule type" value="Genomic_DNA"/>
</dbReference>
<gene>
    <name evidence="2" type="ORF">A5634_22285</name>
</gene>
<feature type="compositionally biased region" description="Basic and acidic residues" evidence="1">
    <location>
        <begin position="49"/>
        <end position="70"/>
    </location>
</feature>
<feature type="compositionally biased region" description="Acidic residues" evidence="1">
    <location>
        <begin position="29"/>
        <end position="45"/>
    </location>
</feature>
<evidence type="ECO:0000256" key="1">
    <source>
        <dbReference type="SAM" id="MobiDB-lite"/>
    </source>
</evidence>
<evidence type="ECO:0000313" key="2">
    <source>
        <dbReference type="EMBL" id="OBK27698.1"/>
    </source>
</evidence>
<feature type="region of interest" description="Disordered" evidence="1">
    <location>
        <begin position="129"/>
        <end position="171"/>
    </location>
</feature>
<proteinExistence type="predicted"/>
<feature type="region of interest" description="Disordered" evidence="1">
    <location>
        <begin position="1"/>
        <end position="70"/>
    </location>
</feature>
<dbReference type="AlphaFoldDB" id="A0A1A3P0B7"/>
<evidence type="ECO:0000313" key="3">
    <source>
        <dbReference type="Proteomes" id="UP000093928"/>
    </source>
</evidence>